<feature type="region of interest" description="Disordered" evidence="1">
    <location>
        <begin position="149"/>
        <end position="203"/>
    </location>
</feature>
<reference evidence="2" key="1">
    <citation type="journal article" date="2020" name="Stud. Mycol.">
        <title>101 Dothideomycetes genomes: a test case for predicting lifestyles and emergence of pathogens.</title>
        <authorList>
            <person name="Haridas S."/>
            <person name="Albert R."/>
            <person name="Binder M."/>
            <person name="Bloem J."/>
            <person name="Labutti K."/>
            <person name="Salamov A."/>
            <person name="Andreopoulos B."/>
            <person name="Baker S."/>
            <person name="Barry K."/>
            <person name="Bills G."/>
            <person name="Bluhm B."/>
            <person name="Cannon C."/>
            <person name="Castanera R."/>
            <person name="Culley D."/>
            <person name="Daum C."/>
            <person name="Ezra D."/>
            <person name="Gonzalez J."/>
            <person name="Henrissat B."/>
            <person name="Kuo A."/>
            <person name="Liang C."/>
            <person name="Lipzen A."/>
            <person name="Lutzoni F."/>
            <person name="Magnuson J."/>
            <person name="Mondo S."/>
            <person name="Nolan M."/>
            <person name="Ohm R."/>
            <person name="Pangilinan J."/>
            <person name="Park H.-J."/>
            <person name="Ramirez L."/>
            <person name="Alfaro M."/>
            <person name="Sun H."/>
            <person name="Tritt A."/>
            <person name="Yoshinaga Y."/>
            <person name="Zwiers L.-H."/>
            <person name="Turgeon B."/>
            <person name="Goodwin S."/>
            <person name="Spatafora J."/>
            <person name="Crous P."/>
            <person name="Grigoriev I."/>
        </authorList>
    </citation>
    <scope>NUCLEOTIDE SEQUENCE</scope>
    <source>
        <strain evidence="2">CBS 161.51</strain>
    </source>
</reference>
<feature type="compositionally biased region" description="Low complexity" evidence="1">
    <location>
        <begin position="347"/>
        <end position="371"/>
    </location>
</feature>
<dbReference type="AlphaFoldDB" id="A0A6A5SPI1"/>
<keyword evidence="3" id="KW-1185">Reference proteome</keyword>
<accession>A0A6A5SPI1</accession>
<evidence type="ECO:0000256" key="1">
    <source>
        <dbReference type="SAM" id="MobiDB-lite"/>
    </source>
</evidence>
<protein>
    <submittedName>
        <fullName evidence="2">Uncharacterized protein</fullName>
    </submittedName>
</protein>
<feature type="compositionally biased region" description="Polar residues" evidence="1">
    <location>
        <begin position="331"/>
        <end position="346"/>
    </location>
</feature>
<feature type="region of interest" description="Disordered" evidence="1">
    <location>
        <begin position="294"/>
        <end position="372"/>
    </location>
</feature>
<dbReference type="OrthoDB" id="3795190at2759"/>
<feature type="compositionally biased region" description="Basic and acidic residues" evidence="1">
    <location>
        <begin position="166"/>
        <end position="175"/>
    </location>
</feature>
<gene>
    <name evidence="2" type="ORF">EJ02DRAFT_504133</name>
</gene>
<feature type="compositionally biased region" description="Basic and acidic residues" evidence="1">
    <location>
        <begin position="475"/>
        <end position="502"/>
    </location>
</feature>
<feature type="compositionally biased region" description="Polar residues" evidence="1">
    <location>
        <begin position="176"/>
        <end position="185"/>
    </location>
</feature>
<dbReference type="Proteomes" id="UP000800038">
    <property type="component" value="Unassembled WGS sequence"/>
</dbReference>
<dbReference type="EMBL" id="ML976062">
    <property type="protein sequence ID" value="KAF1940506.1"/>
    <property type="molecule type" value="Genomic_DNA"/>
</dbReference>
<proteinExistence type="predicted"/>
<name>A0A6A5SPI1_9PLEO</name>
<evidence type="ECO:0000313" key="2">
    <source>
        <dbReference type="EMBL" id="KAF1940506.1"/>
    </source>
</evidence>
<sequence>MDMSSGDYVACMQGSPLLSFFSPTIPCSIGTKNDAFALRCVAVIGQHTTHLTSRSHRLTEISLPLHARGRSIQHSAVESGDAVQRNALLPLNPGFKISLSQPSPGPATRSGWTSLLDKQCVSPLGSETLALCLYISHDMATTTSTMTASLFKDPSTPQCTPVKTAKLWDETRDRTTQASHPQRASASEVRRERNSNDGSSTRSSFDFKFRRAHAETPSTTVAICKSCKQAITTIVLLSSTGETAPPLSPAARNLTSTDIQQVHKDSSVKEIIMPTSTSSKRKSFCPMPTQFFDPPIRFSSLPPPPTQEAVREPARSMNPSLTDPNEPFLRLQTTHPNAPRSQSNSHPASPTYIPTTPTSTSHSRSSTRPSSLANVASLPASAYPYARNNSATPSEFSTLYPYSSTVTTSPPSLCRVSYALQNTTSAWDDWGSDDDAEKVRLVGWMGRRKVKSRGSGKEGKESMDSSGSDEGVMVSKEKEQVMKDKSNTEEDRLERARVETAENAKASRIASIDVKRKKRPSGFVRVFSCGCSQE</sequence>
<organism evidence="2 3">
    <name type="scientific">Clathrospora elynae</name>
    <dbReference type="NCBI Taxonomy" id="706981"/>
    <lineage>
        <taxon>Eukaryota</taxon>
        <taxon>Fungi</taxon>
        <taxon>Dikarya</taxon>
        <taxon>Ascomycota</taxon>
        <taxon>Pezizomycotina</taxon>
        <taxon>Dothideomycetes</taxon>
        <taxon>Pleosporomycetidae</taxon>
        <taxon>Pleosporales</taxon>
        <taxon>Diademaceae</taxon>
        <taxon>Clathrospora</taxon>
    </lineage>
</organism>
<feature type="region of interest" description="Disordered" evidence="1">
    <location>
        <begin position="449"/>
        <end position="504"/>
    </location>
</feature>
<evidence type="ECO:0000313" key="3">
    <source>
        <dbReference type="Proteomes" id="UP000800038"/>
    </source>
</evidence>